<feature type="transmembrane region" description="Helical" evidence="1">
    <location>
        <begin position="140"/>
        <end position="157"/>
    </location>
</feature>
<reference evidence="2 3" key="1">
    <citation type="submission" date="2016-11" db="EMBL/GenBank/DDBJ databases">
        <authorList>
            <person name="Jaros S."/>
            <person name="Januszkiewicz K."/>
            <person name="Wedrychowicz H."/>
        </authorList>
    </citation>
    <scope>NUCLEOTIDE SEQUENCE [LARGE SCALE GENOMIC DNA]</scope>
    <source>
        <strain evidence="2 3">DSM 44666</strain>
    </source>
</reference>
<feature type="transmembrane region" description="Helical" evidence="1">
    <location>
        <begin position="169"/>
        <end position="191"/>
    </location>
</feature>
<proteinExistence type="predicted"/>
<evidence type="ECO:0000313" key="2">
    <source>
        <dbReference type="EMBL" id="SHE42683.1"/>
    </source>
</evidence>
<dbReference type="STRING" id="112248.SAMN05444392_101427"/>
<dbReference type="Pfam" id="PF07187">
    <property type="entry name" value="DUF1405"/>
    <property type="match status" value="1"/>
</dbReference>
<dbReference type="RefSeq" id="WP_245815491.1">
    <property type="nucleotide sequence ID" value="NZ_FQVL01000001.1"/>
</dbReference>
<organism evidence="2 3">
    <name type="scientific">Seinonella peptonophila</name>
    <dbReference type="NCBI Taxonomy" id="112248"/>
    <lineage>
        <taxon>Bacteria</taxon>
        <taxon>Bacillati</taxon>
        <taxon>Bacillota</taxon>
        <taxon>Bacilli</taxon>
        <taxon>Bacillales</taxon>
        <taxon>Thermoactinomycetaceae</taxon>
        <taxon>Seinonella</taxon>
    </lineage>
</organism>
<dbReference type="AlphaFoldDB" id="A0A1M4TE13"/>
<keyword evidence="3" id="KW-1185">Reference proteome</keyword>
<feature type="transmembrane region" description="Helical" evidence="1">
    <location>
        <begin position="113"/>
        <end position="133"/>
    </location>
</feature>
<dbReference type="PANTHER" id="PTHR40042:SF1">
    <property type="entry name" value="DUF1405 DOMAIN-CONTAINING PROTEIN"/>
    <property type="match status" value="1"/>
</dbReference>
<name>A0A1M4TE13_9BACL</name>
<dbReference type="InterPro" id="IPR009845">
    <property type="entry name" value="DUF1405"/>
</dbReference>
<gene>
    <name evidence="2" type="ORF">SAMN05444392_101427</name>
</gene>
<dbReference type="Proteomes" id="UP000184476">
    <property type="component" value="Unassembled WGS sequence"/>
</dbReference>
<evidence type="ECO:0000313" key="3">
    <source>
        <dbReference type="Proteomes" id="UP000184476"/>
    </source>
</evidence>
<keyword evidence="1" id="KW-1133">Transmembrane helix</keyword>
<feature type="transmembrane region" description="Helical" evidence="1">
    <location>
        <begin position="12"/>
        <end position="32"/>
    </location>
</feature>
<accession>A0A1M4TE13</accession>
<keyword evidence="1" id="KW-0812">Transmembrane</keyword>
<sequence length="208" mass="24577">MFLFIKKILMQRWFLITLFIVNFLGTIYGFYWYKNQLAVTPPQWLIFVPDSPTASAFFTVVLWLFIMGRHHKWLEAFAAITLFKYGIWAVVMIIWGGILDPRPFTDALVWEQYMLIVSHLGMSVQALLYIPFYRFTNREIVGVSIWTLLNDFLDYTINIHPWLTAQLEQIPQVVGSFTLFLSLITITIFTITTRFQQQREVEQNLLHP</sequence>
<feature type="transmembrane region" description="Helical" evidence="1">
    <location>
        <begin position="44"/>
        <end position="65"/>
    </location>
</feature>
<dbReference type="EMBL" id="FQVL01000001">
    <property type="protein sequence ID" value="SHE42683.1"/>
    <property type="molecule type" value="Genomic_DNA"/>
</dbReference>
<evidence type="ECO:0000256" key="1">
    <source>
        <dbReference type="SAM" id="Phobius"/>
    </source>
</evidence>
<dbReference type="PANTHER" id="PTHR40042">
    <property type="entry name" value="HYPOTHETICAL MEMBRANE SPANNING PROTEIN"/>
    <property type="match status" value="1"/>
</dbReference>
<feature type="transmembrane region" description="Helical" evidence="1">
    <location>
        <begin position="77"/>
        <end position="98"/>
    </location>
</feature>
<protein>
    <submittedName>
        <fullName evidence="2">Uncharacterized membrane protein YpjA</fullName>
    </submittedName>
</protein>
<keyword evidence="1" id="KW-0472">Membrane</keyword>